<protein>
    <submittedName>
        <fullName evidence="3">Kinesin-like protein</fullName>
    </submittedName>
</protein>
<dbReference type="SUPFAM" id="SSF52540">
    <property type="entry name" value="P-loop containing nucleoside triphosphate hydrolases"/>
    <property type="match status" value="1"/>
</dbReference>
<dbReference type="PRINTS" id="PR00380">
    <property type="entry name" value="KINESINHEAVY"/>
</dbReference>
<dbReference type="PANTHER" id="PTHR24115:SF0">
    <property type="entry name" value="FI21273P1-RELATED"/>
    <property type="match status" value="1"/>
</dbReference>
<comment type="similarity">
    <text evidence="1">Belongs to the TRAFAC class myosin-kinesin ATPase superfamily. Kinesin family.</text>
</comment>
<comment type="caution">
    <text evidence="3">The sequence shown here is derived from an EMBL/GenBank/DDBJ whole genome shotgun (WGS) entry which is preliminary data.</text>
</comment>
<evidence type="ECO:0000256" key="1">
    <source>
        <dbReference type="PROSITE-ProRule" id="PRU00283"/>
    </source>
</evidence>
<dbReference type="STRING" id="45235.A0A2K3QBU4"/>
<proteinExistence type="inferred from homology"/>
<dbReference type="EMBL" id="NRSZ01000822">
    <property type="protein sequence ID" value="PNY25001.1"/>
    <property type="molecule type" value="Genomic_DNA"/>
</dbReference>
<dbReference type="InterPro" id="IPR027640">
    <property type="entry name" value="Kinesin-like_fam"/>
</dbReference>
<evidence type="ECO:0000313" key="4">
    <source>
        <dbReference type="Proteomes" id="UP000236621"/>
    </source>
</evidence>
<name>A0A2K3QBU4_9HYPO</name>
<sequence length="619" mass="67591">MEEFFISNAERYRSLVKKATLEPPRQTPGDAAASRDIIVSARIRPLSAEESAAGFPEALFPRRGAAGALDAHELRRAVRGPPVLRTSTYRVDRLYDSESTTETIYEDVFQHLVPWAWGGGISTLFAYGQTGSGKTFTVSGLEKLVAQSLMDGSLEGERRIYITIIELVGNSSFGMHKDLLNSRKPISVLEDSFGVTQLAGAVEHQVHSTSEILNLIDTATEFRRTEATEKNDTSSRSHAICRIRIAIPSMPSADDGILYLIDLAGSEAARDRVAHSADRIRESRDINTSLSVLKDCIRGKTEADALIGASSSSSTKKPHVPFRQSALTKVLKHVFDPVGTRACKTVVMACVNPCLADIAASRNTMRFAEMLRVFVPAAREVVYEPDAPMTWTNEQLRAWIERHSGSPPVSSAALAPHETGTQILRLPPPEFELRCLKTPGVTCEQAIALRSKLWHMHVDSQHARATGAKASRQAESTGELLGFLSIMDRSSSADPKPEAKGVPFKERVRPGMVVSWTPPPCYPLDLPGGVKPAMVLCPAAAAGDHTLDARGQQVDPHDGGPETEDGKPSRFLCALVNPGVLHGAYEVQIWRQLVIGVDMMDAEVTLEYDPATRYYYIAV</sequence>
<feature type="domain" description="Kinesin motor" evidence="2">
    <location>
        <begin position="36"/>
        <end position="374"/>
    </location>
</feature>
<dbReference type="GO" id="GO:0008017">
    <property type="term" value="F:microtubule binding"/>
    <property type="evidence" value="ECO:0007669"/>
    <property type="project" value="InterPro"/>
</dbReference>
<dbReference type="AlphaFoldDB" id="A0A2K3QBU4"/>
<evidence type="ECO:0000259" key="2">
    <source>
        <dbReference type="PROSITE" id="PS50067"/>
    </source>
</evidence>
<dbReference type="GO" id="GO:0005819">
    <property type="term" value="C:spindle"/>
    <property type="evidence" value="ECO:0007669"/>
    <property type="project" value="TreeGrafter"/>
</dbReference>
<keyword evidence="4" id="KW-1185">Reference proteome</keyword>
<keyword evidence="1" id="KW-0547">Nucleotide-binding</keyword>
<dbReference type="PROSITE" id="PS50067">
    <property type="entry name" value="KINESIN_MOTOR_2"/>
    <property type="match status" value="1"/>
</dbReference>
<dbReference type="OrthoDB" id="3176171at2759"/>
<dbReference type="InterPro" id="IPR001752">
    <property type="entry name" value="Kinesin_motor_dom"/>
</dbReference>
<dbReference type="GO" id="GO:0005524">
    <property type="term" value="F:ATP binding"/>
    <property type="evidence" value="ECO:0007669"/>
    <property type="project" value="UniProtKB-UniRule"/>
</dbReference>
<dbReference type="Gene3D" id="3.40.850.10">
    <property type="entry name" value="Kinesin motor domain"/>
    <property type="match status" value="1"/>
</dbReference>
<keyword evidence="1" id="KW-0505">Motor protein</keyword>
<gene>
    <name evidence="3" type="ORF">TCAP_05083</name>
</gene>
<dbReference type="Pfam" id="PF00225">
    <property type="entry name" value="Kinesin"/>
    <property type="match status" value="1"/>
</dbReference>
<dbReference type="GO" id="GO:0016887">
    <property type="term" value="F:ATP hydrolysis activity"/>
    <property type="evidence" value="ECO:0007669"/>
    <property type="project" value="TreeGrafter"/>
</dbReference>
<reference evidence="3 4" key="1">
    <citation type="submission" date="2017-08" db="EMBL/GenBank/DDBJ databases">
        <title>Harnessing the power of phylogenomics to disentangle the directionality and signatures of interkingdom host jumping in the parasitic fungal genus Tolypocladium.</title>
        <authorList>
            <person name="Quandt C.A."/>
            <person name="Patterson W."/>
            <person name="Spatafora J.W."/>
        </authorList>
    </citation>
    <scope>NUCLEOTIDE SEQUENCE [LARGE SCALE GENOMIC DNA]</scope>
    <source>
        <strain evidence="3 4">CBS 113982</strain>
    </source>
</reference>
<evidence type="ECO:0000313" key="3">
    <source>
        <dbReference type="EMBL" id="PNY25001.1"/>
    </source>
</evidence>
<dbReference type="InterPro" id="IPR036961">
    <property type="entry name" value="Kinesin_motor_dom_sf"/>
</dbReference>
<dbReference type="GO" id="GO:0005871">
    <property type="term" value="C:kinesin complex"/>
    <property type="evidence" value="ECO:0007669"/>
    <property type="project" value="TreeGrafter"/>
</dbReference>
<dbReference type="GO" id="GO:0003777">
    <property type="term" value="F:microtubule motor activity"/>
    <property type="evidence" value="ECO:0007669"/>
    <property type="project" value="InterPro"/>
</dbReference>
<dbReference type="GO" id="GO:0005874">
    <property type="term" value="C:microtubule"/>
    <property type="evidence" value="ECO:0007669"/>
    <property type="project" value="TreeGrafter"/>
</dbReference>
<organism evidence="3 4">
    <name type="scientific">Tolypocladium capitatum</name>
    <dbReference type="NCBI Taxonomy" id="45235"/>
    <lineage>
        <taxon>Eukaryota</taxon>
        <taxon>Fungi</taxon>
        <taxon>Dikarya</taxon>
        <taxon>Ascomycota</taxon>
        <taxon>Pezizomycotina</taxon>
        <taxon>Sordariomycetes</taxon>
        <taxon>Hypocreomycetidae</taxon>
        <taxon>Hypocreales</taxon>
        <taxon>Ophiocordycipitaceae</taxon>
        <taxon>Tolypocladium</taxon>
    </lineage>
</organism>
<accession>A0A2K3QBU4</accession>
<dbReference type="PANTHER" id="PTHR24115">
    <property type="entry name" value="KINESIN-RELATED"/>
    <property type="match status" value="1"/>
</dbReference>
<dbReference type="SMART" id="SM00129">
    <property type="entry name" value="KISc"/>
    <property type="match status" value="1"/>
</dbReference>
<dbReference type="InterPro" id="IPR027417">
    <property type="entry name" value="P-loop_NTPase"/>
</dbReference>
<dbReference type="GO" id="GO:0007018">
    <property type="term" value="P:microtubule-based movement"/>
    <property type="evidence" value="ECO:0007669"/>
    <property type="project" value="InterPro"/>
</dbReference>
<dbReference type="Proteomes" id="UP000236621">
    <property type="component" value="Unassembled WGS sequence"/>
</dbReference>
<keyword evidence="1" id="KW-0067">ATP-binding</keyword>
<feature type="binding site" evidence="1">
    <location>
        <begin position="128"/>
        <end position="135"/>
    </location>
    <ligand>
        <name>ATP</name>
        <dbReference type="ChEBI" id="CHEBI:30616"/>
    </ligand>
</feature>